<evidence type="ECO:0000259" key="1">
    <source>
        <dbReference type="Pfam" id="PF08765"/>
    </source>
</evidence>
<dbReference type="InterPro" id="IPR009057">
    <property type="entry name" value="Homeodomain-like_sf"/>
</dbReference>
<name>A0ABW4C387_9LACO</name>
<evidence type="ECO:0000313" key="3">
    <source>
        <dbReference type="Proteomes" id="UP001597188"/>
    </source>
</evidence>
<dbReference type="Gene3D" id="1.10.10.60">
    <property type="entry name" value="Homeodomain-like"/>
    <property type="match status" value="1"/>
</dbReference>
<proteinExistence type="predicted"/>
<protein>
    <submittedName>
        <fullName evidence="2">Mor transcription activator family protein</fullName>
    </submittedName>
</protein>
<gene>
    <name evidence="2" type="ORF">ACFQ5L_10190</name>
</gene>
<dbReference type="Proteomes" id="UP001597188">
    <property type="component" value="Unassembled WGS sequence"/>
</dbReference>
<comment type="caution">
    <text evidence="2">The sequence shown here is derived from an EMBL/GenBank/DDBJ whole genome shotgun (WGS) entry which is preliminary data.</text>
</comment>
<dbReference type="SUPFAM" id="SSF46689">
    <property type="entry name" value="Homeodomain-like"/>
    <property type="match status" value="1"/>
</dbReference>
<evidence type="ECO:0000313" key="2">
    <source>
        <dbReference type="EMBL" id="MFD1421307.1"/>
    </source>
</evidence>
<accession>A0ABW4C387</accession>
<sequence>MRESVDQSALQPFYQKLVTLVGEEGMWAVFDYYKGSQMTLPLHLYNRELAAEQIRRRFNGHNQAELAHYYGYSQRWVARVLAGKA</sequence>
<dbReference type="RefSeq" id="WP_137636224.1">
    <property type="nucleotide sequence ID" value="NZ_BJDL01000036.1"/>
</dbReference>
<dbReference type="InterPro" id="IPR014875">
    <property type="entry name" value="Mor_transcription_activator"/>
</dbReference>
<dbReference type="Pfam" id="PF08765">
    <property type="entry name" value="Mor"/>
    <property type="match status" value="1"/>
</dbReference>
<keyword evidence="3" id="KW-1185">Reference proteome</keyword>
<feature type="domain" description="Mor transcription activator" evidence="1">
    <location>
        <begin position="16"/>
        <end position="82"/>
    </location>
</feature>
<reference evidence="3" key="1">
    <citation type="journal article" date="2019" name="Int. J. Syst. Evol. Microbiol.">
        <title>The Global Catalogue of Microorganisms (GCM) 10K type strain sequencing project: providing services to taxonomists for standard genome sequencing and annotation.</title>
        <authorList>
            <consortium name="The Broad Institute Genomics Platform"/>
            <consortium name="The Broad Institute Genome Sequencing Center for Infectious Disease"/>
            <person name="Wu L."/>
            <person name="Ma J."/>
        </authorList>
    </citation>
    <scope>NUCLEOTIDE SEQUENCE [LARGE SCALE GENOMIC DNA]</scope>
    <source>
        <strain evidence="3">CCM 8931</strain>
    </source>
</reference>
<dbReference type="EMBL" id="JBHTOJ010000037">
    <property type="protein sequence ID" value="MFD1421307.1"/>
    <property type="molecule type" value="Genomic_DNA"/>
</dbReference>
<organism evidence="2 3">
    <name type="scientific">Lactiplantibacillus songbeiensis</name>
    <dbReference type="NCBI Taxonomy" id="2559920"/>
    <lineage>
        <taxon>Bacteria</taxon>
        <taxon>Bacillati</taxon>
        <taxon>Bacillota</taxon>
        <taxon>Bacilli</taxon>
        <taxon>Lactobacillales</taxon>
        <taxon>Lactobacillaceae</taxon>
        <taxon>Lactiplantibacillus</taxon>
    </lineage>
</organism>